<proteinExistence type="predicted"/>
<keyword evidence="2" id="KW-1185">Reference proteome</keyword>
<evidence type="ECO:0000313" key="1">
    <source>
        <dbReference type="EMBL" id="GAA4758189.1"/>
    </source>
</evidence>
<sequence>MMGIALEASPLDWLDQHTDIEFFDDHVDAYPYEFPDRSEMLGSGASPPGVWP</sequence>
<protein>
    <submittedName>
        <fullName evidence="1">Uncharacterized protein</fullName>
    </submittedName>
</protein>
<name>A0ABP8ZK17_9ACTN</name>
<dbReference type="RefSeq" id="WP_246991541.1">
    <property type="nucleotide sequence ID" value="NZ_JALKBW010000001.1"/>
</dbReference>
<comment type="caution">
    <text evidence="1">The sequence shown here is derived from an EMBL/GenBank/DDBJ whole genome shotgun (WGS) entry which is preliminary data.</text>
</comment>
<organism evidence="1 2">
    <name type="scientific">Gordonia alkaliphila</name>
    <dbReference type="NCBI Taxonomy" id="1053547"/>
    <lineage>
        <taxon>Bacteria</taxon>
        <taxon>Bacillati</taxon>
        <taxon>Actinomycetota</taxon>
        <taxon>Actinomycetes</taxon>
        <taxon>Mycobacteriales</taxon>
        <taxon>Gordoniaceae</taxon>
        <taxon>Gordonia</taxon>
    </lineage>
</organism>
<dbReference type="Proteomes" id="UP001500822">
    <property type="component" value="Unassembled WGS sequence"/>
</dbReference>
<reference evidence="2" key="1">
    <citation type="journal article" date="2019" name="Int. J. Syst. Evol. Microbiol.">
        <title>The Global Catalogue of Microorganisms (GCM) 10K type strain sequencing project: providing services to taxonomists for standard genome sequencing and annotation.</title>
        <authorList>
            <consortium name="The Broad Institute Genomics Platform"/>
            <consortium name="The Broad Institute Genome Sequencing Center for Infectious Disease"/>
            <person name="Wu L."/>
            <person name="Ma J."/>
        </authorList>
    </citation>
    <scope>NUCLEOTIDE SEQUENCE [LARGE SCALE GENOMIC DNA]</scope>
    <source>
        <strain evidence="2">JCM 18077</strain>
    </source>
</reference>
<evidence type="ECO:0000313" key="2">
    <source>
        <dbReference type="Proteomes" id="UP001500822"/>
    </source>
</evidence>
<gene>
    <name evidence="1" type="ORF">GCM10023217_33230</name>
</gene>
<accession>A0ABP8ZK17</accession>
<dbReference type="EMBL" id="BAABIE010000021">
    <property type="protein sequence ID" value="GAA4758189.1"/>
    <property type="molecule type" value="Genomic_DNA"/>
</dbReference>